<dbReference type="EMBL" id="FUZF01000002">
    <property type="protein sequence ID" value="SKB49737.1"/>
    <property type="molecule type" value="Genomic_DNA"/>
</dbReference>
<protein>
    <submittedName>
        <fullName evidence="1">Uncharacterized protein</fullName>
    </submittedName>
</protein>
<dbReference type="AlphaFoldDB" id="A0A1T5BR91"/>
<reference evidence="2" key="1">
    <citation type="submission" date="2017-02" db="EMBL/GenBank/DDBJ databases">
        <authorList>
            <person name="Varghese N."/>
            <person name="Submissions S."/>
        </authorList>
    </citation>
    <scope>NUCLEOTIDE SEQUENCE [LARGE SCALE GENOMIC DNA]</scope>
    <source>
        <strain evidence="2">DSM 24091</strain>
    </source>
</reference>
<dbReference type="OrthoDB" id="711069at2"/>
<proteinExistence type="predicted"/>
<keyword evidence="2" id="KW-1185">Reference proteome</keyword>
<dbReference type="Proteomes" id="UP000190150">
    <property type="component" value="Unassembled WGS sequence"/>
</dbReference>
<evidence type="ECO:0000313" key="1">
    <source>
        <dbReference type="EMBL" id="SKB49737.1"/>
    </source>
</evidence>
<evidence type="ECO:0000313" key="2">
    <source>
        <dbReference type="Proteomes" id="UP000190150"/>
    </source>
</evidence>
<sequence>METKLNNTPTQTQDKYVEQCSAKKLTEELKEIISPLWDRMDQLIETTKGISLLIMQNQKHEDLNLSQRLIDNHDLKKMLKLGNTTFFEKKALFKTYNLGKDYYLQDEVLKVIKMHEVIPAKSPKSSSRNRNVPE</sequence>
<organism evidence="1 2">
    <name type="scientific">Sphingobacterium nematocida</name>
    <dbReference type="NCBI Taxonomy" id="1513896"/>
    <lineage>
        <taxon>Bacteria</taxon>
        <taxon>Pseudomonadati</taxon>
        <taxon>Bacteroidota</taxon>
        <taxon>Sphingobacteriia</taxon>
        <taxon>Sphingobacteriales</taxon>
        <taxon>Sphingobacteriaceae</taxon>
        <taxon>Sphingobacterium</taxon>
    </lineage>
</organism>
<dbReference type="STRING" id="1513896.SAMN05660841_00894"/>
<accession>A0A1T5BR91</accession>
<name>A0A1T5BR91_9SPHI</name>
<gene>
    <name evidence="1" type="ORF">SAMN05660841_00894</name>
</gene>
<dbReference type="RefSeq" id="WP_079641569.1">
    <property type="nucleotide sequence ID" value="NZ_FUZF01000002.1"/>
</dbReference>